<keyword evidence="1" id="KW-0732">Signal</keyword>
<keyword evidence="4" id="KW-1185">Reference proteome</keyword>
<dbReference type="EMBL" id="CP092624">
    <property type="protein sequence ID" value="UMM37288.1"/>
    <property type="molecule type" value="Genomic_DNA"/>
</dbReference>
<sequence>MRLQFQILVAFFVFRKVLSSEHEAVNSNVAVGGTMAPASSTTVAHGTTVAPAMATTTAPGNAPTLSTILLTGTIAHSSNSTVPTQKASTKFPETCQSLDTLEQSQQCYMALEGIDALIGSISLTDEISITLMQDYCETFGTCYPAIEKCAEFDPYSITILQGFCDFHQFVTSSIFLNCARDMETKTTPCTDNATETIMSFNGTTAVKCAKLTAISSCTVQEVRDTCNLRAEQSYQMFINRHIQTWMC</sequence>
<dbReference type="Proteomes" id="UP000829354">
    <property type="component" value="Chromosome V"/>
</dbReference>
<proteinExistence type="predicted"/>
<dbReference type="InterPro" id="IPR002542">
    <property type="entry name" value="T20D4.11-like_dom"/>
</dbReference>
<gene>
    <name evidence="3" type="ORF">L5515_009091</name>
</gene>
<dbReference type="AlphaFoldDB" id="A0AAE9F380"/>
<evidence type="ECO:0000313" key="3">
    <source>
        <dbReference type="EMBL" id="UMM37288.1"/>
    </source>
</evidence>
<dbReference type="Pfam" id="PF01579">
    <property type="entry name" value="DUF19"/>
    <property type="match status" value="1"/>
</dbReference>
<feature type="signal peptide" evidence="1">
    <location>
        <begin position="1"/>
        <end position="19"/>
    </location>
</feature>
<organism evidence="3 4">
    <name type="scientific">Caenorhabditis briggsae</name>
    <dbReference type="NCBI Taxonomy" id="6238"/>
    <lineage>
        <taxon>Eukaryota</taxon>
        <taxon>Metazoa</taxon>
        <taxon>Ecdysozoa</taxon>
        <taxon>Nematoda</taxon>
        <taxon>Chromadorea</taxon>
        <taxon>Rhabditida</taxon>
        <taxon>Rhabditina</taxon>
        <taxon>Rhabditomorpha</taxon>
        <taxon>Rhabditoidea</taxon>
        <taxon>Rhabditidae</taxon>
        <taxon>Peloderinae</taxon>
        <taxon>Caenorhabditis</taxon>
    </lineage>
</organism>
<feature type="chain" id="PRO_5042106451" description="T20D4.11-like domain-containing protein" evidence="1">
    <location>
        <begin position="20"/>
        <end position="247"/>
    </location>
</feature>
<protein>
    <recommendedName>
        <fullName evidence="2">T20D4.11-like domain-containing protein</fullName>
    </recommendedName>
</protein>
<evidence type="ECO:0000313" key="4">
    <source>
        <dbReference type="Proteomes" id="UP000829354"/>
    </source>
</evidence>
<name>A0AAE9F380_CAEBR</name>
<evidence type="ECO:0000256" key="1">
    <source>
        <dbReference type="SAM" id="SignalP"/>
    </source>
</evidence>
<evidence type="ECO:0000259" key="2">
    <source>
        <dbReference type="Pfam" id="PF01579"/>
    </source>
</evidence>
<reference evidence="3 4" key="1">
    <citation type="submission" date="2022-04" db="EMBL/GenBank/DDBJ databases">
        <title>Chromosome-level reference genomes for two strains of Caenorhabditis briggsae: an improved platform for comparative genomics.</title>
        <authorList>
            <person name="Stevens L."/>
            <person name="Andersen E."/>
        </authorList>
    </citation>
    <scope>NUCLEOTIDE SEQUENCE [LARGE SCALE GENOMIC DNA]</scope>
    <source>
        <strain evidence="3">VX34</strain>
        <tissue evidence="3">Whole-organism</tissue>
    </source>
</reference>
<dbReference type="PANTHER" id="PTHR21453">
    <property type="entry name" value="DUF19 DOMAIN-CONTAINING PROTEIN-RELATED-RELATED"/>
    <property type="match status" value="1"/>
</dbReference>
<accession>A0AAE9F380</accession>
<feature type="domain" description="T20D4.11-like" evidence="2">
    <location>
        <begin position="95"/>
        <end position="238"/>
    </location>
</feature>
<dbReference type="PANTHER" id="PTHR21453:SF7">
    <property type="entry name" value="DUF19 DOMAIN-CONTAINING PROTEIN"/>
    <property type="match status" value="1"/>
</dbReference>